<comment type="similarity">
    <text evidence="1">Belongs to the UPF0598 family.</text>
</comment>
<dbReference type="eggNOG" id="ENOG502R8EE">
    <property type="taxonomic scope" value="Eukaryota"/>
</dbReference>
<proteinExistence type="inferred from homology"/>
<sequence>MIFTAMLRARPSSFLHSQTGCLVLTRCISYVQGQSPAPKVREYFYYIDHQGQLFLDDTKIKNFVTCFKDKQFLRFFFRRLKINKTGRFDDEFPYISPCGVEKNYIRCEDLPIVFHKLETSQDNTSFSVLKCNGVEDGMDVEFQPSKICMLPESGRVYHPGPEKAGGIGLIKSSLAISLSSYFEYKAGSSDEDPPSHFNWNGELHELDNSLWDLIRSDEIASLQKRLGVK</sequence>
<dbReference type="EMBL" id="DS469823">
    <property type="protein sequence ID" value="EDO32465.1"/>
    <property type="molecule type" value="Genomic_DNA"/>
</dbReference>
<dbReference type="AlphaFoldDB" id="A7SV11"/>
<organism evidence="2 3">
    <name type="scientific">Nematostella vectensis</name>
    <name type="common">Starlet sea anemone</name>
    <dbReference type="NCBI Taxonomy" id="45351"/>
    <lineage>
        <taxon>Eukaryota</taxon>
        <taxon>Metazoa</taxon>
        <taxon>Cnidaria</taxon>
        <taxon>Anthozoa</taxon>
        <taxon>Hexacorallia</taxon>
        <taxon>Actiniaria</taxon>
        <taxon>Edwardsiidae</taxon>
        <taxon>Nematostella</taxon>
    </lineage>
</organism>
<dbReference type="STRING" id="45351.A7SV11"/>
<accession>A7SV11</accession>
<dbReference type="Pfam" id="PF14956">
    <property type="entry name" value="DUF4505"/>
    <property type="match status" value="1"/>
</dbReference>
<dbReference type="PANTHER" id="PTHR31449:SF3">
    <property type="entry name" value="UPF0598 PROTEIN C8ORF82"/>
    <property type="match status" value="1"/>
</dbReference>
<dbReference type="OrthoDB" id="10260024at2759"/>
<dbReference type="PANTHER" id="PTHR31449">
    <property type="entry name" value="UPF0598 PROTEIN C8ORF82"/>
    <property type="match status" value="1"/>
</dbReference>
<gene>
    <name evidence="2" type="ORF">NEMVEDRAFT_v1g193865</name>
</gene>
<dbReference type="InterPro" id="IPR028108">
    <property type="entry name" value="DUF4505"/>
</dbReference>
<dbReference type="OMA" id="IKNFTSC"/>
<evidence type="ECO:0000256" key="1">
    <source>
        <dbReference type="ARBA" id="ARBA00006322"/>
    </source>
</evidence>
<keyword evidence="3" id="KW-1185">Reference proteome</keyword>
<evidence type="ECO:0000313" key="2">
    <source>
        <dbReference type="EMBL" id="EDO32465.1"/>
    </source>
</evidence>
<dbReference type="PhylomeDB" id="A7SV11"/>
<dbReference type="HOGENOM" id="CLU_069446_2_0_1"/>
<dbReference type="InParanoid" id="A7SV11"/>
<name>A7SV11_NEMVE</name>
<protein>
    <submittedName>
        <fullName evidence="2">Uncharacterized protein</fullName>
    </submittedName>
</protein>
<dbReference type="Proteomes" id="UP000001593">
    <property type="component" value="Unassembled WGS sequence"/>
</dbReference>
<evidence type="ECO:0000313" key="3">
    <source>
        <dbReference type="Proteomes" id="UP000001593"/>
    </source>
</evidence>
<dbReference type="KEGG" id="nve:5503482"/>
<reference evidence="2 3" key="1">
    <citation type="journal article" date="2007" name="Science">
        <title>Sea anemone genome reveals ancestral eumetazoan gene repertoire and genomic organization.</title>
        <authorList>
            <person name="Putnam N.H."/>
            <person name="Srivastava M."/>
            <person name="Hellsten U."/>
            <person name="Dirks B."/>
            <person name="Chapman J."/>
            <person name="Salamov A."/>
            <person name="Terry A."/>
            <person name="Shapiro H."/>
            <person name="Lindquist E."/>
            <person name="Kapitonov V.V."/>
            <person name="Jurka J."/>
            <person name="Genikhovich G."/>
            <person name="Grigoriev I.V."/>
            <person name="Lucas S.M."/>
            <person name="Steele R.E."/>
            <person name="Finnerty J.R."/>
            <person name="Technau U."/>
            <person name="Martindale M.Q."/>
            <person name="Rokhsar D.S."/>
        </authorList>
    </citation>
    <scope>NUCLEOTIDE SEQUENCE [LARGE SCALE GENOMIC DNA]</scope>
    <source>
        <strain evidence="3">CH2 X CH6</strain>
    </source>
</reference>